<dbReference type="AlphaFoldDB" id="A0A2K0TW80"/>
<dbReference type="Gene3D" id="3.30.230.70">
    <property type="entry name" value="GHMP Kinase, N-terminal domain"/>
    <property type="match status" value="1"/>
</dbReference>
<name>A0A2K0TW80_TRIHA</name>
<reference evidence="1 2" key="1">
    <citation type="submission" date="2017-02" db="EMBL/GenBank/DDBJ databases">
        <title>Genomes of Trichoderma spp. with biocontrol activity.</title>
        <authorList>
            <person name="Gardiner D."/>
            <person name="Kazan K."/>
            <person name="Vos C."/>
            <person name="Harvey P."/>
        </authorList>
    </citation>
    <scope>NUCLEOTIDE SEQUENCE [LARGE SCALE GENOMIC DNA]</scope>
    <source>
        <strain evidence="1 2">Tr1</strain>
    </source>
</reference>
<dbReference type="OrthoDB" id="10264038at2759"/>
<sequence length="68" mass="7580">MPREAEPSLSERTFTLQAIGEGLRLDGRKLDQFRSLELSFGDDYGVADVKLGKTRQVQFISDIPHTAA</sequence>
<accession>A0A2K0TW80</accession>
<organism evidence="1 2">
    <name type="scientific">Trichoderma harzianum</name>
    <name type="common">Hypocrea lixii</name>
    <dbReference type="NCBI Taxonomy" id="5544"/>
    <lineage>
        <taxon>Eukaryota</taxon>
        <taxon>Fungi</taxon>
        <taxon>Dikarya</taxon>
        <taxon>Ascomycota</taxon>
        <taxon>Pezizomycotina</taxon>
        <taxon>Sordariomycetes</taxon>
        <taxon>Hypocreomycetidae</taxon>
        <taxon>Hypocreales</taxon>
        <taxon>Hypocreaceae</taxon>
        <taxon>Trichoderma</taxon>
    </lineage>
</organism>
<proteinExistence type="predicted"/>
<dbReference type="Proteomes" id="UP000236290">
    <property type="component" value="Unassembled WGS sequence"/>
</dbReference>
<dbReference type="InterPro" id="IPR027408">
    <property type="entry name" value="PNPase/RNase_PH_dom_sf"/>
</dbReference>
<gene>
    <name evidence="1" type="ORF">THARTR1_09563</name>
</gene>
<comment type="caution">
    <text evidence="1">The sequence shown here is derived from an EMBL/GenBank/DDBJ whole genome shotgun (WGS) entry which is preliminary data.</text>
</comment>
<protein>
    <submittedName>
        <fullName evidence="1">Uncharacterized protein</fullName>
    </submittedName>
</protein>
<evidence type="ECO:0000313" key="2">
    <source>
        <dbReference type="Proteomes" id="UP000236290"/>
    </source>
</evidence>
<dbReference type="InterPro" id="IPR020568">
    <property type="entry name" value="Ribosomal_Su5_D2-typ_SF"/>
</dbReference>
<dbReference type="EMBL" id="MTYI01000174">
    <property type="protein sequence ID" value="PNP49795.1"/>
    <property type="molecule type" value="Genomic_DNA"/>
</dbReference>
<dbReference type="SUPFAM" id="SSF54211">
    <property type="entry name" value="Ribosomal protein S5 domain 2-like"/>
    <property type="match status" value="1"/>
</dbReference>
<dbReference type="GO" id="GO:0000176">
    <property type="term" value="C:nuclear exosome (RNase complex)"/>
    <property type="evidence" value="ECO:0007669"/>
    <property type="project" value="UniProtKB-ARBA"/>
</dbReference>
<evidence type="ECO:0000313" key="1">
    <source>
        <dbReference type="EMBL" id="PNP49795.1"/>
    </source>
</evidence>